<reference evidence="1" key="1">
    <citation type="submission" date="2009-12" db="EMBL/GenBank/DDBJ databases">
        <authorList>
            <person name="Weinstock G."/>
            <person name="Sodergren E."/>
            <person name="Clifton S."/>
            <person name="Fulton L."/>
            <person name="Fulton B."/>
            <person name="Courtney L."/>
            <person name="Fronick C."/>
            <person name="Harrison M."/>
            <person name="Strong C."/>
            <person name="Farmer C."/>
            <person name="Delahaunty K."/>
            <person name="Markovic C."/>
            <person name="Hall O."/>
            <person name="Minx P."/>
            <person name="Tomlinson C."/>
            <person name="Mitreva M."/>
            <person name="Nelson J."/>
            <person name="Hou S."/>
            <person name="Wollam A."/>
            <person name="Pepin K.H."/>
            <person name="Johnson M."/>
            <person name="Bhonagiri V."/>
            <person name="Nash W.E."/>
            <person name="Warren W."/>
            <person name="Chinwalla A."/>
            <person name="Mardis E.R."/>
            <person name="Wilson R.K."/>
        </authorList>
    </citation>
    <scope>NUCLEOTIDE SEQUENCE [LARGE SCALE GENOMIC DNA]</scope>
    <source>
        <strain evidence="1">DSM 15176</strain>
    </source>
</reference>
<gene>
    <name evidence="1" type="ORF">SUBVAR_04252</name>
</gene>
<accession>D1PIT7</accession>
<comment type="caution">
    <text evidence="1">The sequence shown here is derived from an EMBL/GenBank/DDBJ whole genome shotgun (WGS) entry which is preliminary data.</text>
</comment>
<sequence>MTGTKRIFYVFSKKHRKTKKCGKVLVKPEGSRYNKNKKAQFLNVCEILIDLL</sequence>
<dbReference type="HOGENOM" id="CLU_3085463_0_0_9"/>
<name>D1PIT7_9FIRM</name>
<dbReference type="AlphaFoldDB" id="D1PIT7"/>
<organism evidence="1 2">
    <name type="scientific">Subdoligranulum variabile DSM 15176</name>
    <dbReference type="NCBI Taxonomy" id="411471"/>
    <lineage>
        <taxon>Bacteria</taxon>
        <taxon>Bacillati</taxon>
        <taxon>Bacillota</taxon>
        <taxon>Clostridia</taxon>
        <taxon>Eubacteriales</taxon>
        <taxon>Oscillospiraceae</taxon>
        <taxon>Subdoligranulum</taxon>
    </lineage>
</organism>
<dbReference type="Proteomes" id="UP000003438">
    <property type="component" value="Unassembled WGS sequence"/>
</dbReference>
<keyword evidence="2" id="KW-1185">Reference proteome</keyword>
<protein>
    <submittedName>
        <fullName evidence="1">Uncharacterized protein</fullName>
    </submittedName>
</protein>
<evidence type="ECO:0000313" key="2">
    <source>
        <dbReference type="Proteomes" id="UP000003438"/>
    </source>
</evidence>
<evidence type="ECO:0000313" key="1">
    <source>
        <dbReference type="EMBL" id="EFB77446.1"/>
    </source>
</evidence>
<dbReference type="EMBL" id="ACBY02000011">
    <property type="protein sequence ID" value="EFB77446.1"/>
    <property type="molecule type" value="Genomic_DNA"/>
</dbReference>
<dbReference type="STRING" id="411471.SUBVAR_04252"/>
<proteinExistence type="predicted"/>